<evidence type="ECO:0000256" key="8">
    <source>
        <dbReference type="ARBA" id="ARBA00025049"/>
    </source>
</evidence>
<name>A0A401JG25_9PROT</name>
<evidence type="ECO:0000256" key="7">
    <source>
        <dbReference type="ARBA" id="ARBA00023239"/>
    </source>
</evidence>
<dbReference type="EMBL" id="BGOW01000021">
    <property type="protein sequence ID" value="GBL46580.1"/>
    <property type="molecule type" value="Genomic_DNA"/>
</dbReference>
<feature type="active site" evidence="9">
    <location>
        <position position="50"/>
    </location>
</feature>
<comment type="function">
    <text evidence="8 9">Involved in unsaturated fatty acids biosynthesis. Catalyzes the dehydration of short chain beta-hydroxyacyl-ACPs and long chain saturated and unsaturated beta-hydroxyacyl-ACPs.</text>
</comment>
<keyword evidence="5 9" id="KW-0441">Lipid A biosynthesis</keyword>
<evidence type="ECO:0000256" key="4">
    <source>
        <dbReference type="ARBA" id="ARBA00022516"/>
    </source>
</evidence>
<dbReference type="GO" id="GO:0006633">
    <property type="term" value="P:fatty acid biosynthetic process"/>
    <property type="evidence" value="ECO:0007669"/>
    <property type="project" value="UniProtKB-UniRule"/>
</dbReference>
<keyword evidence="7 9" id="KW-0456">Lyase</keyword>
<evidence type="ECO:0000256" key="5">
    <source>
        <dbReference type="ARBA" id="ARBA00022556"/>
    </source>
</evidence>
<evidence type="ECO:0000313" key="10">
    <source>
        <dbReference type="EMBL" id="GBL46580.1"/>
    </source>
</evidence>
<evidence type="ECO:0000313" key="11">
    <source>
        <dbReference type="Proteomes" id="UP000286806"/>
    </source>
</evidence>
<dbReference type="PANTHER" id="PTHR30272:SF1">
    <property type="entry name" value="3-HYDROXYACYL-[ACYL-CARRIER-PROTEIN] DEHYDRATASE"/>
    <property type="match status" value="1"/>
</dbReference>
<accession>A0A401JG25</accession>
<protein>
    <recommendedName>
        <fullName evidence="9">3-hydroxyacyl-[acyl-carrier-protein] dehydratase FabZ</fullName>
        <ecNumber evidence="9">4.2.1.59</ecNumber>
    </recommendedName>
    <alternativeName>
        <fullName evidence="9">(3R)-hydroxymyristoyl-[acyl-carrier-protein] dehydratase</fullName>
        <shortName evidence="9">(3R)-hydroxymyristoyl-ACP dehydrase</shortName>
    </alternativeName>
    <alternativeName>
        <fullName evidence="9">Beta-hydroxyacyl-ACP dehydratase</fullName>
    </alternativeName>
</protein>
<dbReference type="GO" id="GO:0009245">
    <property type="term" value="P:lipid A biosynthetic process"/>
    <property type="evidence" value="ECO:0007669"/>
    <property type="project" value="UniProtKB-UniRule"/>
</dbReference>
<comment type="catalytic activity">
    <reaction evidence="9">
        <text>a (3R)-hydroxyacyl-[ACP] = a (2E)-enoyl-[ACP] + H2O</text>
        <dbReference type="Rhea" id="RHEA:13097"/>
        <dbReference type="Rhea" id="RHEA-COMP:9925"/>
        <dbReference type="Rhea" id="RHEA-COMP:9945"/>
        <dbReference type="ChEBI" id="CHEBI:15377"/>
        <dbReference type="ChEBI" id="CHEBI:78784"/>
        <dbReference type="ChEBI" id="CHEBI:78827"/>
        <dbReference type="EC" id="4.2.1.59"/>
    </reaction>
</comment>
<evidence type="ECO:0000256" key="3">
    <source>
        <dbReference type="ARBA" id="ARBA00022490"/>
    </source>
</evidence>
<dbReference type="NCBIfam" id="NF000582">
    <property type="entry name" value="PRK00006.1"/>
    <property type="match status" value="1"/>
</dbReference>
<dbReference type="Pfam" id="PF07977">
    <property type="entry name" value="FabA"/>
    <property type="match status" value="1"/>
</dbReference>
<evidence type="ECO:0000256" key="6">
    <source>
        <dbReference type="ARBA" id="ARBA00023098"/>
    </source>
</evidence>
<dbReference type="Proteomes" id="UP000286806">
    <property type="component" value="Unassembled WGS sequence"/>
</dbReference>
<dbReference type="GO" id="GO:0005737">
    <property type="term" value="C:cytoplasm"/>
    <property type="evidence" value="ECO:0007669"/>
    <property type="project" value="UniProtKB-SubCell"/>
</dbReference>
<keyword evidence="6 9" id="KW-0443">Lipid metabolism</keyword>
<comment type="subcellular location">
    <subcellularLocation>
        <location evidence="1 9">Cytoplasm</location>
    </subcellularLocation>
</comment>
<gene>
    <name evidence="9" type="primary">fabZ</name>
    <name evidence="10" type="ORF">SFMTTN_2395</name>
</gene>
<comment type="similarity">
    <text evidence="2 9">Belongs to the thioester dehydratase family. FabZ subfamily.</text>
</comment>
<dbReference type="GO" id="GO:0016020">
    <property type="term" value="C:membrane"/>
    <property type="evidence" value="ECO:0007669"/>
    <property type="project" value="GOC"/>
</dbReference>
<dbReference type="InterPro" id="IPR010084">
    <property type="entry name" value="FabZ"/>
</dbReference>
<evidence type="ECO:0000256" key="1">
    <source>
        <dbReference type="ARBA" id="ARBA00004496"/>
    </source>
</evidence>
<comment type="caution">
    <text evidence="10">The sequence shown here is derived from an EMBL/GenBank/DDBJ whole genome shotgun (WGS) entry which is preliminary data.</text>
</comment>
<dbReference type="InterPro" id="IPR029069">
    <property type="entry name" value="HotDog_dom_sf"/>
</dbReference>
<evidence type="ECO:0000256" key="2">
    <source>
        <dbReference type="ARBA" id="ARBA00009174"/>
    </source>
</evidence>
<proteinExistence type="inferred from homology"/>
<organism evidence="10 11">
    <name type="scientific">Sulfuriferula multivorans</name>
    <dbReference type="NCBI Taxonomy" id="1559896"/>
    <lineage>
        <taxon>Bacteria</taxon>
        <taxon>Pseudomonadati</taxon>
        <taxon>Pseudomonadota</taxon>
        <taxon>Betaproteobacteria</taxon>
        <taxon>Nitrosomonadales</taxon>
        <taxon>Sulfuricellaceae</taxon>
        <taxon>Sulfuriferula</taxon>
    </lineage>
</organism>
<keyword evidence="4 9" id="KW-0444">Lipid biosynthesis</keyword>
<reference evidence="10 11" key="1">
    <citation type="journal article" date="2019" name="Front. Microbiol.">
        <title>Genomes of Neutrophilic Sulfur-Oxidizing Chemolithoautotrophs Representing 9 Proteobacterial Species From 8 Genera.</title>
        <authorList>
            <person name="Watanabe T."/>
            <person name="Kojima H."/>
            <person name="Umezawa K."/>
            <person name="Hori C."/>
            <person name="Takasuka T.E."/>
            <person name="Kato Y."/>
            <person name="Fukui M."/>
        </authorList>
    </citation>
    <scope>NUCLEOTIDE SEQUENCE [LARGE SCALE GENOMIC DNA]</scope>
    <source>
        <strain evidence="10 11">TTN</strain>
    </source>
</reference>
<dbReference type="InterPro" id="IPR013114">
    <property type="entry name" value="FabA_FabZ"/>
</dbReference>
<dbReference type="CDD" id="cd01288">
    <property type="entry name" value="FabZ"/>
    <property type="match status" value="1"/>
</dbReference>
<dbReference type="Gene3D" id="3.10.129.10">
    <property type="entry name" value="Hotdog Thioesterase"/>
    <property type="match status" value="1"/>
</dbReference>
<dbReference type="PANTHER" id="PTHR30272">
    <property type="entry name" value="3-HYDROXYACYL-[ACYL-CARRIER-PROTEIN] DEHYDRATASE"/>
    <property type="match status" value="1"/>
</dbReference>
<dbReference type="GO" id="GO:0019171">
    <property type="term" value="F:(3R)-hydroxyacyl-[acyl-carrier-protein] dehydratase activity"/>
    <property type="evidence" value="ECO:0007669"/>
    <property type="project" value="UniProtKB-EC"/>
</dbReference>
<dbReference type="HAMAP" id="MF_00406">
    <property type="entry name" value="FabZ"/>
    <property type="match status" value="1"/>
</dbReference>
<dbReference type="FunFam" id="3.10.129.10:FF:000001">
    <property type="entry name" value="3-hydroxyacyl-[acyl-carrier-protein] dehydratase FabZ"/>
    <property type="match status" value="1"/>
</dbReference>
<sequence length="145" mass="16013">MSSMDINEIMAYLPHRFPFLLVDRVISLEPGKSIVALKNVSMNEPFFPGHFPKHPVMPGVLILEALAQAAALLSFKTVADAPNGDAVVYFAGIDAARFKKPVMPGDQLMLHAEILRNLKGIWKYATYAEVDGQRVAEAEMMATLR</sequence>
<dbReference type="NCBIfam" id="TIGR01750">
    <property type="entry name" value="fabZ"/>
    <property type="match status" value="1"/>
</dbReference>
<dbReference type="EC" id="4.2.1.59" evidence="9"/>
<evidence type="ECO:0000256" key="9">
    <source>
        <dbReference type="HAMAP-Rule" id="MF_00406"/>
    </source>
</evidence>
<keyword evidence="3 9" id="KW-0963">Cytoplasm</keyword>
<dbReference type="AlphaFoldDB" id="A0A401JG25"/>
<keyword evidence="11" id="KW-1185">Reference proteome</keyword>
<dbReference type="SUPFAM" id="SSF54637">
    <property type="entry name" value="Thioesterase/thiol ester dehydrase-isomerase"/>
    <property type="match status" value="1"/>
</dbReference>